<feature type="region of interest" description="Disordered" evidence="1">
    <location>
        <begin position="590"/>
        <end position="677"/>
    </location>
</feature>
<organism evidence="2 3">
    <name type="scientific">Pseudo-nitzschia multistriata</name>
    <dbReference type="NCBI Taxonomy" id="183589"/>
    <lineage>
        <taxon>Eukaryota</taxon>
        <taxon>Sar</taxon>
        <taxon>Stramenopiles</taxon>
        <taxon>Ochrophyta</taxon>
        <taxon>Bacillariophyta</taxon>
        <taxon>Bacillariophyceae</taxon>
        <taxon>Bacillariophycidae</taxon>
        <taxon>Bacillariales</taxon>
        <taxon>Bacillariaceae</taxon>
        <taxon>Pseudo-nitzschia</taxon>
    </lineage>
</organism>
<reference evidence="2 3" key="1">
    <citation type="submission" date="2019-01" db="EMBL/GenBank/DDBJ databases">
        <authorList>
            <person name="Ferrante I. M."/>
        </authorList>
    </citation>
    <scope>NUCLEOTIDE SEQUENCE [LARGE SCALE GENOMIC DNA]</scope>
    <source>
        <strain evidence="2 3">B856</strain>
    </source>
</reference>
<dbReference type="AlphaFoldDB" id="A0A448ZQP8"/>
<feature type="compositionally biased region" description="Low complexity" evidence="1">
    <location>
        <begin position="591"/>
        <end position="605"/>
    </location>
</feature>
<dbReference type="OrthoDB" id="49083at2759"/>
<dbReference type="Proteomes" id="UP000291116">
    <property type="component" value="Unassembled WGS sequence"/>
</dbReference>
<evidence type="ECO:0000313" key="3">
    <source>
        <dbReference type="Proteomes" id="UP000291116"/>
    </source>
</evidence>
<feature type="compositionally biased region" description="Basic and acidic residues" evidence="1">
    <location>
        <begin position="618"/>
        <end position="633"/>
    </location>
</feature>
<evidence type="ECO:0000313" key="2">
    <source>
        <dbReference type="EMBL" id="VEU44293.1"/>
    </source>
</evidence>
<name>A0A448ZQP8_9STRA</name>
<accession>A0A448ZQP8</accession>
<gene>
    <name evidence="2" type="ORF">PSNMU_V1.4_AUG-EV-PASAV3_0113810</name>
</gene>
<protein>
    <submittedName>
        <fullName evidence="2">Uncharacterized protein</fullName>
    </submittedName>
</protein>
<evidence type="ECO:0000256" key="1">
    <source>
        <dbReference type="SAM" id="MobiDB-lite"/>
    </source>
</evidence>
<proteinExistence type="predicted"/>
<dbReference type="EMBL" id="CAACVS010000636">
    <property type="protein sequence ID" value="VEU44293.1"/>
    <property type="molecule type" value="Genomic_DNA"/>
</dbReference>
<keyword evidence="3" id="KW-1185">Reference proteome</keyword>
<sequence>MSLSIAEIVVTDLFARENDKARKVAADKESCDKLSHIFSKRVKSLMKGMKTLLKNADTFDVENIVELTVNTVMRKIGRNTSTEHIHWAPTQSGKTAFKAVKICSFLTMNIPVILLTKGKKESEELYGKICSYLQGSRFESSVLSVYQSEDLIWNEFLCYEKASVLIIPDTFQQIAKTKEILDESLNEANNNGFCCAGCALILDEADAVTHRSEDNVQKNEIALNKFLQHFDPLVVKVTATPIPTFEHSIDKKPIVTTSKKKLKNYVGVENQVNDHLDLSVKEGFMLDLEKFVLEKEPGKRYKPKFEFEEIRKRSRQRFALFPFKEDSKAADKPLNRTKFPSVWNKTIPFFNNQCIKLLRQEILKKNSVGMLTLVDTCPWVTKEKKNVFLQASGVQDYFYTIPERKFIAIVVHAEFVFYRLPGHKFAFQCHRTLGELIEKIDNSKTYGLKMPIVIFGYYAMKRSRSFRSTKRVPTSMILNLGKGQSNESVRQAGGRPTFKGLDVLKRNRKTDKIRMLCPMEDFEIIQKYDPLVLDIIDLYRERHLSWNKIESELCRTSPNYFLSYSARRTGNYEKSEVSSKWKKKRRVSFESNCNSSSNNNNTCSSTGGGNLESNEGQGKNRDEVTGQHSDSSRKPCPPPQKAAPTNNPSGCIIERLTGRGSASSISVDSGEDSDRTIPLEMSTDNAILSGFPPIPDFVTTVSTVTPPKASGTLQTAVLPQKRESPSEEATEETTVLATPYSSKKRWKQEDDRLVDLIQGDGEDAVIDLACGDEEEEAIDLTDC</sequence>